<dbReference type="InterPro" id="IPR020094">
    <property type="entry name" value="TruA/RsuA/RluB/E/F_N"/>
</dbReference>
<evidence type="ECO:0000256" key="6">
    <source>
        <dbReference type="PIRSR" id="PIRSR001430-2"/>
    </source>
</evidence>
<keyword evidence="2 4" id="KW-0819">tRNA processing</keyword>
<reference evidence="9" key="1">
    <citation type="journal article" date="2021" name="PeerJ">
        <title>Extensive microbial diversity within the chicken gut microbiome revealed by metagenomics and culture.</title>
        <authorList>
            <person name="Gilroy R."/>
            <person name="Ravi A."/>
            <person name="Getino M."/>
            <person name="Pursley I."/>
            <person name="Horton D.L."/>
            <person name="Alikhan N.F."/>
            <person name="Baker D."/>
            <person name="Gharbi K."/>
            <person name="Hall N."/>
            <person name="Watson M."/>
            <person name="Adriaenssens E.M."/>
            <person name="Foster-Nyarko E."/>
            <person name="Jarju S."/>
            <person name="Secka A."/>
            <person name="Antonio M."/>
            <person name="Oren A."/>
            <person name="Chaudhuri R.R."/>
            <person name="La Ragione R."/>
            <person name="Hildebrand F."/>
            <person name="Pallen M.J."/>
        </authorList>
    </citation>
    <scope>NUCLEOTIDE SEQUENCE</scope>
    <source>
        <strain evidence="9">CHK179-28034</strain>
    </source>
</reference>
<comment type="similarity">
    <text evidence="1 4 7">Belongs to the tRNA pseudouridine synthase TruA family.</text>
</comment>
<feature type="domain" description="Pseudouridine synthase I TruA alpha/beta" evidence="8">
    <location>
        <begin position="8"/>
        <end position="103"/>
    </location>
</feature>
<evidence type="ECO:0000256" key="1">
    <source>
        <dbReference type="ARBA" id="ARBA00009375"/>
    </source>
</evidence>
<dbReference type="InterPro" id="IPR001406">
    <property type="entry name" value="PsdUridine_synth_TruA"/>
</dbReference>
<dbReference type="Pfam" id="PF01416">
    <property type="entry name" value="PseudoU_synth_1"/>
    <property type="match status" value="2"/>
</dbReference>
<evidence type="ECO:0000313" key="10">
    <source>
        <dbReference type="Proteomes" id="UP000824049"/>
    </source>
</evidence>
<comment type="caution">
    <text evidence="9">The sequence shown here is derived from an EMBL/GenBank/DDBJ whole genome shotgun (WGS) entry which is preliminary data.</text>
</comment>
<feature type="domain" description="Pseudouridine synthase I TruA alpha/beta" evidence="8">
    <location>
        <begin position="145"/>
        <end position="289"/>
    </location>
</feature>
<dbReference type="InterPro" id="IPR020095">
    <property type="entry name" value="PsdUridine_synth_TruA_C"/>
</dbReference>
<feature type="active site" description="Nucleophile" evidence="4 5">
    <location>
        <position position="52"/>
    </location>
</feature>
<accession>A0A9D2EN67</accession>
<evidence type="ECO:0000313" key="9">
    <source>
        <dbReference type="EMBL" id="HIZ40322.1"/>
    </source>
</evidence>
<organism evidence="9 10">
    <name type="scientific">Candidatus Anaerobutyricum stercoris</name>
    <dbReference type="NCBI Taxonomy" id="2838457"/>
    <lineage>
        <taxon>Bacteria</taxon>
        <taxon>Bacillati</taxon>
        <taxon>Bacillota</taxon>
        <taxon>Clostridia</taxon>
        <taxon>Lachnospirales</taxon>
        <taxon>Lachnospiraceae</taxon>
        <taxon>Anaerobutyricum</taxon>
    </lineage>
</organism>
<comment type="catalytic activity">
    <reaction evidence="4 7">
        <text>uridine(38/39/40) in tRNA = pseudouridine(38/39/40) in tRNA</text>
        <dbReference type="Rhea" id="RHEA:22376"/>
        <dbReference type="Rhea" id="RHEA-COMP:10085"/>
        <dbReference type="Rhea" id="RHEA-COMP:10087"/>
        <dbReference type="ChEBI" id="CHEBI:65314"/>
        <dbReference type="ChEBI" id="CHEBI:65315"/>
        <dbReference type="EC" id="5.4.99.12"/>
    </reaction>
</comment>
<evidence type="ECO:0000256" key="3">
    <source>
        <dbReference type="ARBA" id="ARBA00023235"/>
    </source>
</evidence>
<dbReference type="CDD" id="cd02570">
    <property type="entry name" value="PseudoU_synth_EcTruA"/>
    <property type="match status" value="1"/>
</dbReference>
<feature type="binding site" evidence="4 6">
    <location>
        <position position="110"/>
    </location>
    <ligand>
        <name>substrate</name>
    </ligand>
</feature>
<evidence type="ECO:0000256" key="7">
    <source>
        <dbReference type="RuleBase" id="RU003792"/>
    </source>
</evidence>
<dbReference type="PANTHER" id="PTHR11142">
    <property type="entry name" value="PSEUDOURIDYLATE SYNTHASE"/>
    <property type="match status" value="1"/>
</dbReference>
<comment type="function">
    <text evidence="4">Formation of pseudouridine at positions 38, 39 and 40 in the anticodon stem and loop of transfer RNAs.</text>
</comment>
<dbReference type="GO" id="GO:0160147">
    <property type="term" value="F:tRNA pseudouridine(38-40) synthase activity"/>
    <property type="evidence" value="ECO:0007669"/>
    <property type="project" value="UniProtKB-EC"/>
</dbReference>
<dbReference type="PANTHER" id="PTHR11142:SF0">
    <property type="entry name" value="TRNA PSEUDOURIDINE SYNTHASE-LIKE 1"/>
    <property type="match status" value="1"/>
</dbReference>
<dbReference type="Gene3D" id="3.30.70.580">
    <property type="entry name" value="Pseudouridine synthase I, catalytic domain, N-terminal subdomain"/>
    <property type="match status" value="1"/>
</dbReference>
<dbReference type="AlphaFoldDB" id="A0A9D2EN67"/>
<dbReference type="NCBIfam" id="TIGR00071">
    <property type="entry name" value="hisT_truA"/>
    <property type="match status" value="1"/>
</dbReference>
<dbReference type="PIRSF" id="PIRSF001430">
    <property type="entry name" value="tRNA_psdUrid_synth"/>
    <property type="match status" value="1"/>
</dbReference>
<gene>
    <name evidence="4 9" type="primary">truA</name>
    <name evidence="9" type="ORF">H9968_10475</name>
</gene>
<dbReference type="InterPro" id="IPR020103">
    <property type="entry name" value="PsdUridine_synth_cat_dom_sf"/>
</dbReference>
<comment type="caution">
    <text evidence="4">Lacks conserved residue(s) required for the propagation of feature annotation.</text>
</comment>
<reference evidence="9" key="2">
    <citation type="submission" date="2021-04" db="EMBL/GenBank/DDBJ databases">
        <authorList>
            <person name="Gilroy R."/>
        </authorList>
    </citation>
    <scope>NUCLEOTIDE SEQUENCE</scope>
    <source>
        <strain evidence="9">CHK179-28034</strain>
    </source>
</reference>
<dbReference type="SUPFAM" id="SSF55120">
    <property type="entry name" value="Pseudouridine synthase"/>
    <property type="match status" value="1"/>
</dbReference>
<name>A0A9D2EN67_9FIRM</name>
<dbReference type="GO" id="GO:0003723">
    <property type="term" value="F:RNA binding"/>
    <property type="evidence" value="ECO:0007669"/>
    <property type="project" value="InterPro"/>
</dbReference>
<protein>
    <recommendedName>
        <fullName evidence="4">tRNA pseudouridine synthase A</fullName>
        <ecNumber evidence="4">5.4.99.12</ecNumber>
    </recommendedName>
    <alternativeName>
        <fullName evidence="4">tRNA pseudouridine(38-40) synthase</fullName>
    </alternativeName>
    <alternativeName>
        <fullName evidence="4">tRNA pseudouridylate synthase I</fullName>
    </alternativeName>
    <alternativeName>
        <fullName evidence="4">tRNA-uridine isomerase I</fullName>
    </alternativeName>
</protein>
<evidence type="ECO:0000256" key="4">
    <source>
        <dbReference type="HAMAP-Rule" id="MF_00171"/>
    </source>
</evidence>
<dbReference type="FunFam" id="3.30.70.580:FF:000001">
    <property type="entry name" value="tRNA pseudouridine synthase A"/>
    <property type="match status" value="1"/>
</dbReference>
<keyword evidence="3 4" id="KW-0413">Isomerase</keyword>
<dbReference type="EMBL" id="DXBR01000096">
    <property type="protein sequence ID" value="HIZ40322.1"/>
    <property type="molecule type" value="Genomic_DNA"/>
</dbReference>
<dbReference type="GO" id="GO:0031119">
    <property type="term" value="P:tRNA pseudouridine synthesis"/>
    <property type="evidence" value="ECO:0007669"/>
    <property type="project" value="UniProtKB-UniRule"/>
</dbReference>
<sequence length="290" mass="32433">MKRFKLTVAYDGTGYCGWQIQPGVPTIEGELNKALSRLTGEEIQVIGASRTDAGVHAFGNVAVFDSGTPIPGDKLLFALNTRLPEDIRIVDSCQVSDDFHPRYCDTRKTYEYHIQTGRTPLPTRRLYSHWLPHQLDVAAMNEAGQYLVGTHDFKSFCAAQTQVKTTVRTVLGITVEERFSDRALSLTETATGQIRGKQGSIDLCDERQPDKMSAHENKPENVHPQDIVIRVEGEGFLYNMVRIISGTLIKAGLHGWPPEYVKEILESRDRTRAGETAPAKGLFLKKIEYL</sequence>
<dbReference type="Proteomes" id="UP000824049">
    <property type="component" value="Unassembled WGS sequence"/>
</dbReference>
<dbReference type="HAMAP" id="MF_00171">
    <property type="entry name" value="TruA"/>
    <property type="match status" value="1"/>
</dbReference>
<proteinExistence type="inferred from homology"/>
<dbReference type="InterPro" id="IPR020097">
    <property type="entry name" value="PsdUridine_synth_TruA_a/b_dom"/>
</dbReference>
<evidence type="ECO:0000256" key="2">
    <source>
        <dbReference type="ARBA" id="ARBA00022694"/>
    </source>
</evidence>
<comment type="subunit">
    <text evidence="4">Homodimer.</text>
</comment>
<evidence type="ECO:0000256" key="5">
    <source>
        <dbReference type="PIRSR" id="PIRSR001430-1"/>
    </source>
</evidence>
<dbReference type="EC" id="5.4.99.12" evidence="4"/>
<evidence type="ECO:0000259" key="8">
    <source>
        <dbReference type="Pfam" id="PF01416"/>
    </source>
</evidence>
<dbReference type="Gene3D" id="3.30.70.660">
    <property type="entry name" value="Pseudouridine synthase I, catalytic domain, C-terminal subdomain"/>
    <property type="match status" value="1"/>
</dbReference>